<dbReference type="Proteomes" id="UP000198558">
    <property type="component" value="Unassembled WGS sequence"/>
</dbReference>
<dbReference type="AlphaFoldDB" id="A0A1I0CQ94"/>
<protein>
    <submittedName>
        <fullName evidence="1">Uncharacterized protein</fullName>
    </submittedName>
</protein>
<dbReference type="GeneID" id="78287613"/>
<dbReference type="EMBL" id="FOIN01000003">
    <property type="protein sequence ID" value="SET21691.1"/>
    <property type="molecule type" value="Genomic_DNA"/>
</dbReference>
<evidence type="ECO:0000313" key="1">
    <source>
        <dbReference type="EMBL" id="SET21691.1"/>
    </source>
</evidence>
<keyword evidence="2" id="KW-1185">Reference proteome</keyword>
<evidence type="ECO:0000313" key="2">
    <source>
        <dbReference type="Proteomes" id="UP000198558"/>
    </source>
</evidence>
<reference evidence="2" key="1">
    <citation type="submission" date="2016-10" db="EMBL/GenBank/DDBJ databases">
        <authorList>
            <person name="Varghese N."/>
            <person name="Submissions S."/>
        </authorList>
    </citation>
    <scope>NUCLEOTIDE SEQUENCE [LARGE SCALE GENOMIC DNA]</scope>
    <source>
        <strain evidence="2">DSM 1551</strain>
    </source>
</reference>
<name>A0A1I0CQ94_9FIRM</name>
<proteinExistence type="predicted"/>
<gene>
    <name evidence="1" type="ORF">SAMN04489758_103163</name>
</gene>
<organism evidence="1 2">
    <name type="scientific">Thomasclavelia cocleata</name>
    <dbReference type="NCBI Taxonomy" id="69824"/>
    <lineage>
        <taxon>Bacteria</taxon>
        <taxon>Bacillati</taxon>
        <taxon>Bacillota</taxon>
        <taxon>Erysipelotrichia</taxon>
        <taxon>Erysipelotrichales</taxon>
        <taxon>Coprobacillaceae</taxon>
        <taxon>Thomasclavelia</taxon>
    </lineage>
</organism>
<dbReference type="RefSeq" id="WP_244881243.1">
    <property type="nucleotide sequence ID" value="NZ_FOIN01000003.1"/>
</dbReference>
<accession>A0A1I0CQ94</accession>
<sequence length="341" mass="41004">MITHNSYVAYDTCNSRKDIYRWLEGGDILIYSNRTDYKTVIEHQCDYKDKHKYIYGKNQNKKVYSNIYAHTLEVMIPVNMSDTLKHDFIKKFMFALSPWFKLDSFLYCYKFVSQGNGEYIHVLCFTRKYFKRKQTMVVKYTKDYYYCIKTKKLCKKDNPDAVLVHKKGDVKKDENGCTVKETFYVAKTEKEIFKYTSFSRFHKRLLKTAVYAGMLLDRDFWKSSIKYFSRITVKSSSFKSKEKIYIKNAMITRLNFRIYDMQIALREGKFYLNKAFHKLIHRIHGLIYLTRWSDPVSGSSIYLGTKQSVTCLKDNIALFEEHIETILNQWWYDEVYKYWMC</sequence>